<feature type="transmembrane region" description="Helical" evidence="2">
    <location>
        <begin position="182"/>
        <end position="205"/>
    </location>
</feature>
<protein>
    <submittedName>
        <fullName evidence="3">Uncharacterized protein DUF2837</fullName>
    </submittedName>
</protein>
<feature type="transmembrane region" description="Helical" evidence="2">
    <location>
        <begin position="225"/>
        <end position="248"/>
    </location>
</feature>
<keyword evidence="2" id="KW-0472">Membrane</keyword>
<dbReference type="Proteomes" id="UP000238801">
    <property type="component" value="Unassembled WGS sequence"/>
</dbReference>
<keyword evidence="2" id="KW-0812">Transmembrane</keyword>
<evidence type="ECO:0000313" key="3">
    <source>
        <dbReference type="EMBL" id="PRY93143.1"/>
    </source>
</evidence>
<feature type="transmembrane region" description="Helical" evidence="2">
    <location>
        <begin position="70"/>
        <end position="92"/>
    </location>
</feature>
<feature type="region of interest" description="Disordered" evidence="1">
    <location>
        <begin position="123"/>
        <end position="142"/>
    </location>
</feature>
<dbReference type="EMBL" id="PVTT01000002">
    <property type="protein sequence ID" value="PRY93143.1"/>
    <property type="molecule type" value="Genomic_DNA"/>
</dbReference>
<reference evidence="3 4" key="1">
    <citation type="submission" date="2018-03" db="EMBL/GenBank/DDBJ databases">
        <title>Genomic Encyclopedia of Archaeal and Bacterial Type Strains, Phase II (KMG-II): from individual species to whole genera.</title>
        <authorList>
            <person name="Goeker M."/>
        </authorList>
    </citation>
    <scope>NUCLEOTIDE SEQUENCE [LARGE SCALE GENOMIC DNA]</scope>
    <source>
        <strain evidence="3 4">DSM 29318</strain>
    </source>
</reference>
<evidence type="ECO:0000256" key="1">
    <source>
        <dbReference type="SAM" id="MobiDB-lite"/>
    </source>
</evidence>
<dbReference type="OrthoDB" id="7876251at2"/>
<accession>A0A2T0X2G5</accession>
<gene>
    <name evidence="3" type="ORF">BCF33_2009</name>
</gene>
<feature type="transmembrane region" description="Helical" evidence="2">
    <location>
        <begin position="154"/>
        <end position="176"/>
    </location>
</feature>
<sequence>MIPLLVIPALYAAFVFMDTIVILTRVGSSMARTNAMGGAIEKMANACKSLFFFCYPPFLGLLVYRGDPAGVYAAIFASYAAATLAVGAAYALRRRIVAFSTAFASELSGGKAVHRAIASAAGRRAGDAGPPPDQPLGPPLDADEAGHGTLPPRLAAFCVTVYALYGGAIFLLNLVVLENRQYAPIILQMLGMVNGIGTILLSFVIDPVVARNLDAATNLQPLIRLMLFARLVCYALVSPALFAALYALGLGFD</sequence>
<proteinExistence type="predicted"/>
<dbReference type="RefSeq" id="WP_106160760.1">
    <property type="nucleotide sequence ID" value="NZ_PVTT01000002.1"/>
</dbReference>
<keyword evidence="4" id="KW-1185">Reference proteome</keyword>
<organism evidence="3 4">
    <name type="scientific">Hasllibacter halocynthiae</name>
    <dbReference type="NCBI Taxonomy" id="595589"/>
    <lineage>
        <taxon>Bacteria</taxon>
        <taxon>Pseudomonadati</taxon>
        <taxon>Pseudomonadota</taxon>
        <taxon>Alphaproteobacteria</taxon>
        <taxon>Rhodobacterales</taxon>
        <taxon>Roseobacteraceae</taxon>
        <taxon>Hasllibacter</taxon>
    </lineage>
</organism>
<evidence type="ECO:0000256" key="2">
    <source>
        <dbReference type="SAM" id="Phobius"/>
    </source>
</evidence>
<comment type="caution">
    <text evidence="3">The sequence shown here is derived from an EMBL/GenBank/DDBJ whole genome shotgun (WGS) entry which is preliminary data.</text>
</comment>
<dbReference type="AlphaFoldDB" id="A0A2T0X2G5"/>
<name>A0A2T0X2G5_9RHOB</name>
<keyword evidence="2" id="KW-1133">Transmembrane helix</keyword>
<feature type="transmembrane region" description="Helical" evidence="2">
    <location>
        <begin position="6"/>
        <end position="26"/>
    </location>
</feature>
<feature type="compositionally biased region" description="Pro residues" evidence="1">
    <location>
        <begin position="129"/>
        <end position="138"/>
    </location>
</feature>
<evidence type="ECO:0000313" key="4">
    <source>
        <dbReference type="Proteomes" id="UP000238801"/>
    </source>
</evidence>
<feature type="transmembrane region" description="Helical" evidence="2">
    <location>
        <begin position="46"/>
        <end position="64"/>
    </location>
</feature>